<reference evidence="2" key="1">
    <citation type="submission" date="2021-01" db="EMBL/GenBank/DDBJ databases">
        <authorList>
            <person name="Corre E."/>
            <person name="Pelletier E."/>
            <person name="Niang G."/>
            <person name="Scheremetjew M."/>
            <person name="Finn R."/>
            <person name="Kale V."/>
            <person name="Holt S."/>
            <person name="Cochrane G."/>
            <person name="Meng A."/>
            <person name="Brown T."/>
            <person name="Cohen L."/>
        </authorList>
    </citation>
    <scope>NUCLEOTIDE SEQUENCE</scope>
    <source>
        <strain evidence="2">PLY429</strain>
    </source>
</reference>
<accession>A0A7S1X007</accession>
<sequence length="689" mass="79659">MLTKKGAEEPTIAIVRELKKDNGKSKKPAVRKQRVRDEWDGPEERFTLQQRLDMRLADMRSDPTRRMVLDETVASYRREELEARLAVSGSVDHRRMNKLAVKVMSALPVPGGDTLEIDYRLRGGSRQGRKSGTGLSSRPGTAVVPADAMSPSQRAHARRQLQSAPTGDQRGLHVSWGAMIARDTAVPPAERLTAWQRRLREQPTGGMPTPRGVMLADVDGKAESRRAHQDAVFSRKMEQQRMRQEKRQHDATRHERRVAETARQQQEDAERAVVEAKQALFISTSNLAMIFAELGEAVLRGREHREKQMRMLAAVSLISRWWGRRQLRKRVVHDVGMLLRLNKLVKPWVTRAREVVQKRHAHKVLDFLSIFSGSNQAVVALRLFREKMLFIQCHWRAAIRARKAKLQILYLQWVRYETNLLRERKRQDAEYELRLKREIAMLPAAKRKVVQMKGFPSARSHKAHSETFDEGHDNLEIGLRDEDIRAALANARMHRGVTLLEPEEDKTADEQHLEDVEFAPQRKVRSDRPGPDGLYLNYKILKKLGIKALNHGLKPEDAARKKQAEEEEEYATRRVPRELKMVICHMIYKRAKLTYNRELITYQEAINVYNNRAPFEETRLKLLAQAGIKAESQLKRPRRPYVRIMLDRGTLAFMHTKGVRMMQVQEAEERQRKADLEEYEADQLSGQPL</sequence>
<feature type="region of interest" description="Disordered" evidence="1">
    <location>
        <begin position="670"/>
        <end position="689"/>
    </location>
</feature>
<name>A0A7S1X007_9CHLO</name>
<feature type="region of interest" description="Disordered" evidence="1">
    <location>
        <begin position="237"/>
        <end position="256"/>
    </location>
</feature>
<organism evidence="2">
    <name type="scientific">Tetraselmis chuii</name>
    <dbReference type="NCBI Taxonomy" id="63592"/>
    <lineage>
        <taxon>Eukaryota</taxon>
        <taxon>Viridiplantae</taxon>
        <taxon>Chlorophyta</taxon>
        <taxon>core chlorophytes</taxon>
        <taxon>Chlorodendrophyceae</taxon>
        <taxon>Chlorodendrales</taxon>
        <taxon>Chlorodendraceae</taxon>
        <taxon>Tetraselmis</taxon>
    </lineage>
</organism>
<feature type="region of interest" description="Disordered" evidence="1">
    <location>
        <begin position="120"/>
        <end position="170"/>
    </location>
</feature>
<dbReference type="AlphaFoldDB" id="A0A7S1X007"/>
<feature type="region of interest" description="Disordered" evidence="1">
    <location>
        <begin position="19"/>
        <end position="40"/>
    </location>
</feature>
<proteinExistence type="predicted"/>
<feature type="region of interest" description="Disordered" evidence="1">
    <location>
        <begin position="504"/>
        <end position="527"/>
    </location>
</feature>
<feature type="compositionally biased region" description="Basic residues" evidence="1">
    <location>
        <begin position="25"/>
        <end position="34"/>
    </location>
</feature>
<evidence type="ECO:0000256" key="1">
    <source>
        <dbReference type="SAM" id="MobiDB-lite"/>
    </source>
</evidence>
<protein>
    <submittedName>
        <fullName evidence="2">Uncharacterized protein</fullName>
    </submittedName>
</protein>
<evidence type="ECO:0000313" key="2">
    <source>
        <dbReference type="EMBL" id="CAD9200300.1"/>
    </source>
</evidence>
<gene>
    <name evidence="2" type="ORF">TCHU04912_LOCUS2533</name>
</gene>
<dbReference type="EMBL" id="HBGG01005318">
    <property type="protein sequence ID" value="CAD9200300.1"/>
    <property type="molecule type" value="Transcribed_RNA"/>
</dbReference>